<reference evidence="2" key="1">
    <citation type="journal article" date="2019" name="Int. J. Syst. Evol. Microbiol.">
        <title>The Global Catalogue of Microorganisms (GCM) 10K type strain sequencing project: providing services to taxonomists for standard genome sequencing and annotation.</title>
        <authorList>
            <consortium name="The Broad Institute Genomics Platform"/>
            <consortium name="The Broad Institute Genome Sequencing Center for Infectious Disease"/>
            <person name="Wu L."/>
            <person name="Ma J."/>
        </authorList>
    </citation>
    <scope>NUCLEOTIDE SEQUENCE [LARGE SCALE GENOMIC DNA]</scope>
    <source>
        <strain evidence="2">CGMCC 1.12404</strain>
    </source>
</reference>
<accession>A0ABQ1H2X6</accession>
<sequence>MIGTFAITWVSSEKTIQIPDLKDVNIYAKKEPQSLKVDLYAEFGDIQTDFLVNSKSSENQVKIDLVEQRLKRNHRWSND</sequence>
<gene>
    <name evidence="1" type="ORF">GCM10007416_32770</name>
</gene>
<comment type="caution">
    <text evidence="1">The sequence shown here is derived from an EMBL/GenBank/DDBJ whole genome shotgun (WGS) entry which is preliminary data.</text>
</comment>
<name>A0ABQ1H2X6_9BACL</name>
<evidence type="ECO:0000313" key="2">
    <source>
        <dbReference type="Proteomes" id="UP000617979"/>
    </source>
</evidence>
<dbReference type="Proteomes" id="UP000617979">
    <property type="component" value="Unassembled WGS sequence"/>
</dbReference>
<keyword evidence="2" id="KW-1185">Reference proteome</keyword>
<organism evidence="1 2">
    <name type="scientific">Kroppenstedtia guangzhouensis</name>
    <dbReference type="NCBI Taxonomy" id="1274356"/>
    <lineage>
        <taxon>Bacteria</taxon>
        <taxon>Bacillati</taxon>
        <taxon>Bacillota</taxon>
        <taxon>Bacilli</taxon>
        <taxon>Bacillales</taxon>
        <taxon>Thermoactinomycetaceae</taxon>
        <taxon>Kroppenstedtia</taxon>
    </lineage>
</organism>
<protein>
    <submittedName>
        <fullName evidence="1">Uncharacterized protein</fullName>
    </submittedName>
</protein>
<proteinExistence type="predicted"/>
<evidence type="ECO:0000313" key="1">
    <source>
        <dbReference type="EMBL" id="GGA57010.1"/>
    </source>
</evidence>
<dbReference type="EMBL" id="BMEX01000023">
    <property type="protein sequence ID" value="GGA57010.1"/>
    <property type="molecule type" value="Genomic_DNA"/>
</dbReference>